<dbReference type="RefSeq" id="WP_201821167.1">
    <property type="nucleotide sequence ID" value="NZ_JAERRH010000008.1"/>
</dbReference>
<proteinExistence type="predicted"/>
<dbReference type="EMBL" id="JAERRH010000008">
    <property type="protein sequence ID" value="MBL1107387.1"/>
    <property type="molecule type" value="Genomic_DNA"/>
</dbReference>
<dbReference type="Proteomes" id="UP000621386">
    <property type="component" value="Unassembled WGS sequence"/>
</dbReference>
<comment type="caution">
    <text evidence="1">The sequence shown here is derived from an EMBL/GenBank/DDBJ whole genome shotgun (WGS) entry which is preliminary data.</text>
</comment>
<gene>
    <name evidence="1" type="ORF">JK361_22735</name>
</gene>
<protein>
    <recommendedName>
        <fullName evidence="3">DUF2786 domain-containing protein</fullName>
    </recommendedName>
</protein>
<organism evidence="1 2">
    <name type="scientific">Streptomyces musisoli</name>
    <dbReference type="NCBI Taxonomy" id="2802280"/>
    <lineage>
        <taxon>Bacteria</taxon>
        <taxon>Bacillati</taxon>
        <taxon>Actinomycetota</taxon>
        <taxon>Actinomycetes</taxon>
        <taxon>Kitasatosporales</taxon>
        <taxon>Streptomycetaceae</taxon>
        <taxon>Streptomyces</taxon>
    </lineage>
</organism>
<accession>A0ABS1P4U4</accession>
<evidence type="ECO:0000313" key="2">
    <source>
        <dbReference type="Proteomes" id="UP000621386"/>
    </source>
</evidence>
<evidence type="ECO:0008006" key="3">
    <source>
        <dbReference type="Google" id="ProtNLM"/>
    </source>
</evidence>
<keyword evidence="2" id="KW-1185">Reference proteome</keyword>
<name>A0ABS1P4U4_9ACTN</name>
<reference evidence="1 2" key="1">
    <citation type="submission" date="2021-01" db="EMBL/GenBank/DDBJ databases">
        <title>WGS of actinomycetes isolated from Thailand.</title>
        <authorList>
            <person name="Thawai C."/>
        </authorList>
    </citation>
    <scope>NUCLEOTIDE SEQUENCE [LARGE SCALE GENOMIC DNA]</scope>
    <source>
        <strain evidence="1 2">CH5-8</strain>
    </source>
</reference>
<evidence type="ECO:0000313" key="1">
    <source>
        <dbReference type="EMBL" id="MBL1107387.1"/>
    </source>
</evidence>
<sequence>MSIRDVIERALRVYYADSAEPNAIARDLLAQYDAERDDAREQSSRPTVAGSRDCAYPAERIERYITALREADTYAQLERRDDRERFARAVMAVADAETDPVYRSGYGTGREHAGAAGWLLQDFEAVISTSDGSHGVAGEYRCRTCGAIGAQGTGPRSLLDLVAMAARHECLPNLDRKDAS</sequence>